<name>A0A165R4M9_9AGAM</name>
<organism evidence="1 2">
    <name type="scientific">Neolentinus lepideus HHB14362 ss-1</name>
    <dbReference type="NCBI Taxonomy" id="1314782"/>
    <lineage>
        <taxon>Eukaryota</taxon>
        <taxon>Fungi</taxon>
        <taxon>Dikarya</taxon>
        <taxon>Basidiomycota</taxon>
        <taxon>Agaricomycotina</taxon>
        <taxon>Agaricomycetes</taxon>
        <taxon>Gloeophyllales</taxon>
        <taxon>Gloeophyllaceae</taxon>
        <taxon>Neolentinus</taxon>
    </lineage>
</organism>
<dbReference type="OrthoDB" id="10262413at2759"/>
<protein>
    <recommendedName>
        <fullName evidence="3">NAD(P)-binding protein</fullName>
    </recommendedName>
</protein>
<dbReference type="AlphaFoldDB" id="A0A165R4M9"/>
<dbReference type="EMBL" id="KV425586">
    <property type="protein sequence ID" value="KZT23301.1"/>
    <property type="molecule type" value="Genomic_DNA"/>
</dbReference>
<dbReference type="SUPFAM" id="SSF51735">
    <property type="entry name" value="NAD(P)-binding Rossmann-fold domains"/>
    <property type="match status" value="1"/>
</dbReference>
<gene>
    <name evidence="1" type="ORF">NEOLEDRAFT_1069710</name>
</gene>
<dbReference type="FunCoup" id="A0A165R4M9">
    <property type="interactions" value="19"/>
</dbReference>
<evidence type="ECO:0008006" key="3">
    <source>
        <dbReference type="Google" id="ProtNLM"/>
    </source>
</evidence>
<evidence type="ECO:0000313" key="1">
    <source>
        <dbReference type="EMBL" id="KZT23301.1"/>
    </source>
</evidence>
<dbReference type="STRING" id="1314782.A0A165R4M9"/>
<dbReference type="InParanoid" id="A0A165R4M9"/>
<feature type="non-terminal residue" evidence="1">
    <location>
        <position position="1"/>
    </location>
</feature>
<accession>A0A165R4M9</accession>
<sequence length="241" mass="26949">DCDDLLATRAILKGLKKSHVETGTTHVLIHTVSDILHLARSVLVDNAEGKYATEDYYSDLDIAKIETLGPQQPHRWVDTAIVEMRHSGYVRTHIILPSSIFGLLSGPLFNRSISNPHSMHLPTMIRVSWDRRESGIVGPGKNIWPLVHIDEIVDLYIVLFDKARRDPSTPHGWQGFYFGENGHFTQYEVAKVIGEVLVDKGHMGSSEPTPFSAEELDKYFAGVRSSVCDVETRVGWTDVGT</sequence>
<proteinExistence type="predicted"/>
<dbReference type="InterPro" id="IPR036291">
    <property type="entry name" value="NAD(P)-bd_dom_sf"/>
</dbReference>
<keyword evidence="2" id="KW-1185">Reference proteome</keyword>
<dbReference type="Gene3D" id="3.40.50.720">
    <property type="entry name" value="NAD(P)-binding Rossmann-like Domain"/>
    <property type="match status" value="1"/>
</dbReference>
<evidence type="ECO:0000313" key="2">
    <source>
        <dbReference type="Proteomes" id="UP000076761"/>
    </source>
</evidence>
<reference evidence="1 2" key="1">
    <citation type="journal article" date="2016" name="Mol. Biol. Evol.">
        <title>Comparative Genomics of Early-Diverging Mushroom-Forming Fungi Provides Insights into the Origins of Lignocellulose Decay Capabilities.</title>
        <authorList>
            <person name="Nagy L.G."/>
            <person name="Riley R."/>
            <person name="Tritt A."/>
            <person name="Adam C."/>
            <person name="Daum C."/>
            <person name="Floudas D."/>
            <person name="Sun H."/>
            <person name="Yadav J.S."/>
            <person name="Pangilinan J."/>
            <person name="Larsson K.H."/>
            <person name="Matsuura K."/>
            <person name="Barry K."/>
            <person name="Labutti K."/>
            <person name="Kuo R."/>
            <person name="Ohm R.A."/>
            <person name="Bhattacharya S.S."/>
            <person name="Shirouzu T."/>
            <person name="Yoshinaga Y."/>
            <person name="Martin F.M."/>
            <person name="Grigoriev I.V."/>
            <person name="Hibbett D.S."/>
        </authorList>
    </citation>
    <scope>NUCLEOTIDE SEQUENCE [LARGE SCALE GENOMIC DNA]</scope>
    <source>
        <strain evidence="1 2">HHB14362 ss-1</strain>
    </source>
</reference>
<dbReference type="Proteomes" id="UP000076761">
    <property type="component" value="Unassembled WGS sequence"/>
</dbReference>